<feature type="binding site" evidence="3">
    <location>
        <position position="153"/>
    </location>
    <ligand>
        <name>a divalent metal cation</name>
        <dbReference type="ChEBI" id="CHEBI:60240"/>
        <label>2</label>
    </ligand>
</feature>
<dbReference type="InterPro" id="IPR015991">
    <property type="entry name" value="TatD/YcfH-like"/>
</dbReference>
<organism evidence="4 5">
    <name type="scientific">Handelsmanbacteria sp. (strain RIFCSPLOWO2_12_FULL_64_10)</name>
    <dbReference type="NCBI Taxonomy" id="1817868"/>
    <lineage>
        <taxon>Bacteria</taxon>
        <taxon>Candidatus Handelsmaniibacteriota</taxon>
    </lineage>
</organism>
<accession>A0A1F6CHZ8</accession>
<feature type="binding site" evidence="3">
    <location>
        <position position="203"/>
    </location>
    <ligand>
        <name>a divalent metal cation</name>
        <dbReference type="ChEBI" id="CHEBI:60240"/>
        <label>1</label>
    </ligand>
</feature>
<dbReference type="EMBL" id="MFKF01000242">
    <property type="protein sequence ID" value="OGG48866.1"/>
    <property type="molecule type" value="Genomic_DNA"/>
</dbReference>
<evidence type="ECO:0000256" key="1">
    <source>
        <dbReference type="ARBA" id="ARBA00022723"/>
    </source>
</evidence>
<dbReference type="PROSITE" id="PS01091">
    <property type="entry name" value="TATD_3"/>
    <property type="match status" value="1"/>
</dbReference>
<proteinExistence type="predicted"/>
<dbReference type="InterPro" id="IPR001130">
    <property type="entry name" value="TatD-like"/>
</dbReference>
<gene>
    <name evidence="4" type="ORF">A3F84_28130</name>
</gene>
<keyword evidence="1 3" id="KW-0479">Metal-binding</keyword>
<dbReference type="InterPro" id="IPR032466">
    <property type="entry name" value="Metal_Hydrolase"/>
</dbReference>
<keyword evidence="2" id="KW-0378">Hydrolase</keyword>
<feature type="binding site" evidence="3">
    <location>
        <position position="129"/>
    </location>
    <ligand>
        <name>a divalent metal cation</name>
        <dbReference type="ChEBI" id="CHEBI:60240"/>
        <label>2</label>
    </ligand>
</feature>
<dbReference type="Gene3D" id="3.20.20.140">
    <property type="entry name" value="Metal-dependent hydrolases"/>
    <property type="match status" value="1"/>
</dbReference>
<dbReference type="NCBIfam" id="TIGR00010">
    <property type="entry name" value="YchF/TatD family DNA exonuclease"/>
    <property type="match status" value="1"/>
</dbReference>
<protein>
    <recommendedName>
        <fullName evidence="6">Hydrolase TatD</fullName>
    </recommendedName>
</protein>
<dbReference type="GO" id="GO:0016788">
    <property type="term" value="F:hydrolase activity, acting on ester bonds"/>
    <property type="evidence" value="ECO:0007669"/>
    <property type="project" value="InterPro"/>
</dbReference>
<dbReference type="PROSITE" id="PS01090">
    <property type="entry name" value="TATD_2"/>
    <property type="match status" value="1"/>
</dbReference>
<reference evidence="4 5" key="1">
    <citation type="journal article" date="2016" name="Nat. Commun.">
        <title>Thousands of microbial genomes shed light on interconnected biogeochemical processes in an aquifer system.</title>
        <authorList>
            <person name="Anantharaman K."/>
            <person name="Brown C.T."/>
            <person name="Hug L.A."/>
            <person name="Sharon I."/>
            <person name="Castelle C.J."/>
            <person name="Probst A.J."/>
            <person name="Thomas B.C."/>
            <person name="Singh A."/>
            <person name="Wilkins M.J."/>
            <person name="Karaoz U."/>
            <person name="Brodie E.L."/>
            <person name="Williams K.H."/>
            <person name="Hubbard S.S."/>
            <person name="Banfield J.F."/>
        </authorList>
    </citation>
    <scope>NUCLEOTIDE SEQUENCE [LARGE SCALE GENOMIC DNA]</scope>
    <source>
        <strain evidence="5">RIFCSPLOWO2_12_FULL_64_10</strain>
    </source>
</reference>
<feature type="binding site" evidence="3">
    <location>
        <position position="6"/>
    </location>
    <ligand>
        <name>a divalent metal cation</name>
        <dbReference type="ChEBI" id="CHEBI:60240"/>
        <label>1</label>
    </ligand>
</feature>
<dbReference type="GO" id="GO:0004536">
    <property type="term" value="F:DNA nuclease activity"/>
    <property type="evidence" value="ECO:0007669"/>
    <property type="project" value="InterPro"/>
</dbReference>
<comment type="caution">
    <text evidence="4">The sequence shown here is derived from an EMBL/GenBank/DDBJ whole genome shotgun (WGS) entry which is preliminary data.</text>
</comment>
<dbReference type="FunFam" id="3.20.20.140:FF:000005">
    <property type="entry name" value="TatD family hydrolase"/>
    <property type="match status" value="1"/>
</dbReference>
<dbReference type="AlphaFoldDB" id="A0A1F6CHZ8"/>
<name>A0A1F6CHZ8_HANXR</name>
<evidence type="ECO:0000313" key="4">
    <source>
        <dbReference type="EMBL" id="OGG48866.1"/>
    </source>
</evidence>
<dbReference type="SUPFAM" id="SSF51556">
    <property type="entry name" value="Metallo-dependent hydrolases"/>
    <property type="match status" value="1"/>
</dbReference>
<dbReference type="Proteomes" id="UP000178606">
    <property type="component" value="Unassembled WGS sequence"/>
</dbReference>
<dbReference type="CDD" id="cd01310">
    <property type="entry name" value="TatD_DNAse"/>
    <property type="match status" value="1"/>
</dbReference>
<dbReference type="PANTHER" id="PTHR46124">
    <property type="entry name" value="D-AMINOACYL-TRNA DEACYLASE"/>
    <property type="match status" value="1"/>
</dbReference>
<dbReference type="GO" id="GO:0005829">
    <property type="term" value="C:cytosol"/>
    <property type="evidence" value="ECO:0007669"/>
    <property type="project" value="TreeGrafter"/>
</dbReference>
<feature type="binding site" evidence="3">
    <location>
        <position position="93"/>
    </location>
    <ligand>
        <name>a divalent metal cation</name>
        <dbReference type="ChEBI" id="CHEBI:60240"/>
        <label>1</label>
    </ligand>
</feature>
<evidence type="ECO:0000256" key="3">
    <source>
        <dbReference type="PIRSR" id="PIRSR005902-1"/>
    </source>
</evidence>
<sequence length="253" mass="27208">MWIDSHAHLDDPKFAGDLESVIARAREAGVERIVTVGTGHESSRAALAIASDHSGIFSTVGCHPHEADAVDAGEVLCWLTELGADPKVVGVGETGLDAFKKFSTPENQRRLFLAHLAAARALSKPVVIHCRDAHDECIRVLEADPPSKGGVIHCFSGDAGHARRYLDLGFVLSIAGPVTYPNAGGFREVVRALPPDRLMVETDCPCLTPQAHRGRRNEPAYVRLTGEFVADLLGRRDFEAVSSRTASDVFGLP</sequence>
<evidence type="ECO:0000313" key="5">
    <source>
        <dbReference type="Proteomes" id="UP000178606"/>
    </source>
</evidence>
<dbReference type="Pfam" id="PF01026">
    <property type="entry name" value="TatD_DNase"/>
    <property type="match status" value="1"/>
</dbReference>
<feature type="binding site" evidence="3">
    <location>
        <position position="8"/>
    </location>
    <ligand>
        <name>a divalent metal cation</name>
        <dbReference type="ChEBI" id="CHEBI:60240"/>
        <label>1</label>
    </ligand>
</feature>
<dbReference type="GO" id="GO:0046872">
    <property type="term" value="F:metal ion binding"/>
    <property type="evidence" value="ECO:0007669"/>
    <property type="project" value="UniProtKB-KW"/>
</dbReference>
<dbReference type="InterPro" id="IPR018228">
    <property type="entry name" value="DNase_TatD-rel_CS"/>
</dbReference>
<evidence type="ECO:0008006" key="6">
    <source>
        <dbReference type="Google" id="ProtNLM"/>
    </source>
</evidence>
<evidence type="ECO:0000256" key="2">
    <source>
        <dbReference type="ARBA" id="ARBA00022801"/>
    </source>
</evidence>
<dbReference type="PIRSF" id="PIRSF005902">
    <property type="entry name" value="DNase_TatD"/>
    <property type="match status" value="1"/>
</dbReference>
<dbReference type="PANTHER" id="PTHR46124:SF2">
    <property type="entry name" value="D-AMINOACYL-TRNA DEACYLASE"/>
    <property type="match status" value="1"/>
</dbReference>